<protein>
    <recommendedName>
        <fullName evidence="4">Helix-turn-helix domain</fullName>
    </recommendedName>
</protein>
<reference evidence="1" key="1">
    <citation type="submission" date="2020-12" db="EMBL/GenBank/DDBJ databases">
        <authorList>
            <person name="Antezack A."/>
            <person name="Boxberger M."/>
            <person name="Rolland C."/>
            <person name="Monnet-Corti V."/>
            <person name="La Scola B."/>
        </authorList>
    </citation>
    <scope>NUCLEOTIDE SEQUENCE</scope>
    <source>
        <strain evidence="1">Marseille-Q4569</strain>
    </source>
</reference>
<dbReference type="RefSeq" id="WP_200521650.1">
    <property type="nucleotide sequence ID" value="NZ_JAEHNZ010000001.1"/>
</dbReference>
<accession>A0ABS1BQP6</accession>
<reference evidence="1 3" key="2">
    <citation type="journal article" date="2021" name="Pathogens">
        <title>Isolation and Characterization of Kingella bonacorsii sp. nov., A Novel Kingella Species Detected in a Stable Periodontitis Subject.</title>
        <authorList>
            <person name="Antezack A."/>
            <person name="Boxberger M."/>
            <person name="Rolland C."/>
            <person name="Monnet-Corti V."/>
            <person name="La Scola B."/>
        </authorList>
    </citation>
    <scope>NUCLEOTIDE SEQUENCE [LARGE SCALE GENOMIC DNA]</scope>
    <source>
        <strain evidence="1 3">Marseille-Q4569</strain>
    </source>
</reference>
<keyword evidence="3" id="KW-1185">Reference proteome</keyword>
<name>A0ABS1BQP6_9NEIS</name>
<evidence type="ECO:0008006" key="4">
    <source>
        <dbReference type="Google" id="ProtNLM"/>
    </source>
</evidence>
<gene>
    <name evidence="1" type="ORF">JDW22_03005</name>
    <name evidence="2" type="ORF">JDW22_13370</name>
</gene>
<dbReference type="EMBL" id="JAEHNZ010000007">
    <property type="protein sequence ID" value="MBK0397532.1"/>
    <property type="molecule type" value="Genomic_DNA"/>
</dbReference>
<dbReference type="Proteomes" id="UP000614058">
    <property type="component" value="Unassembled WGS sequence"/>
</dbReference>
<comment type="caution">
    <text evidence="1">The sequence shown here is derived from an EMBL/GenBank/DDBJ whole genome shotgun (WGS) entry which is preliminary data.</text>
</comment>
<evidence type="ECO:0000313" key="1">
    <source>
        <dbReference type="EMBL" id="MBK0395586.1"/>
    </source>
</evidence>
<proteinExistence type="predicted"/>
<evidence type="ECO:0000313" key="3">
    <source>
        <dbReference type="Proteomes" id="UP000614058"/>
    </source>
</evidence>
<sequence>MKQSETNDELLTPEDVAKILCLSKRTFLERYAIRPDFPGRIAISKRKFWWKQSEVMIWLERNKEKRAAV</sequence>
<dbReference type="EMBL" id="JAEHNZ010000001">
    <property type="protein sequence ID" value="MBK0395586.1"/>
    <property type="molecule type" value="Genomic_DNA"/>
</dbReference>
<evidence type="ECO:0000313" key="2">
    <source>
        <dbReference type="EMBL" id="MBK0397532.1"/>
    </source>
</evidence>
<organism evidence="1 3">
    <name type="scientific">Kingella bonacorsii</name>
    <dbReference type="NCBI Taxonomy" id="2796361"/>
    <lineage>
        <taxon>Bacteria</taxon>
        <taxon>Pseudomonadati</taxon>
        <taxon>Pseudomonadota</taxon>
        <taxon>Betaproteobacteria</taxon>
        <taxon>Neisseriales</taxon>
        <taxon>Neisseriaceae</taxon>
        <taxon>Kingella</taxon>
    </lineage>
</organism>